<dbReference type="RefSeq" id="WP_127732624.1">
    <property type="nucleotide sequence ID" value="NZ_SACP01000023.1"/>
</dbReference>
<dbReference type="InterPro" id="IPR011049">
    <property type="entry name" value="Serralysin-like_metalloprot_C"/>
</dbReference>
<comment type="subcellular location">
    <subcellularLocation>
        <location evidence="1">Secreted</location>
    </subcellularLocation>
</comment>
<keyword evidence="2" id="KW-0964">Secreted</keyword>
<dbReference type="Pfam" id="PF00353">
    <property type="entry name" value="HemolysinCabind"/>
    <property type="match status" value="3"/>
</dbReference>
<name>A0A3S3U464_9HYPH</name>
<dbReference type="Gene3D" id="2.150.10.10">
    <property type="entry name" value="Serralysin-like metalloprotease, C-terminal"/>
    <property type="match status" value="2"/>
</dbReference>
<dbReference type="AlphaFoldDB" id="A0A3S3U464"/>
<sequence>MALRLGTPGNDDLVGTAGDDTFIGGAGDDTATGGDGGDAFVYQSLSDLSVWTGAIATTRETITDFGEQGQVIESGEADILDFSALTSFQFMGDDAFTASGRDEFRFERRDDDSLLMLFDAGGDGAADRYLVLDRYVGAGSRDESFVDQPVITNVIISADLFAYHYRVGLETDDVLVGTDPATDPEALSTDRIYGFAGNDRLYSRGGSDDELYGGEGNDRLFSNRRGTAIMEGGNGDDAYFVYSEFDQVIEAAGGGTDTVNSTSDYVFLTANVENLNLLAGGVTGSGNGLDNIINGNDGANVLNGNAGDDALSGGGGTDYVSGGLGDDWMRGGAGGDYLVGGAGSDKFVYYTASEAGFGADRDVITDFQGLGSGTAQRDRIDLRRIDADTSTAFDDAFRLIGAGAFTGRAGELRVVAAEILVVDPTPPPYADPPVTAPGFLVEGDVDGNGTADFQIGVVSAAALRAPDFLL</sequence>
<comment type="caution">
    <text evidence="3">The sequence shown here is derived from an EMBL/GenBank/DDBJ whole genome shotgun (WGS) entry which is preliminary data.</text>
</comment>
<evidence type="ECO:0000256" key="2">
    <source>
        <dbReference type="ARBA" id="ARBA00022525"/>
    </source>
</evidence>
<dbReference type="InterPro" id="IPR001343">
    <property type="entry name" value="Hemolysn_Ca-bd"/>
</dbReference>
<dbReference type="PANTHER" id="PTHR38340:SF1">
    <property type="entry name" value="S-LAYER PROTEIN"/>
    <property type="match status" value="1"/>
</dbReference>
<evidence type="ECO:0000256" key="1">
    <source>
        <dbReference type="ARBA" id="ARBA00004613"/>
    </source>
</evidence>
<reference evidence="3 4" key="1">
    <citation type="submission" date="2019-01" db="EMBL/GenBank/DDBJ databases">
        <authorList>
            <person name="Chen W.-M."/>
        </authorList>
    </citation>
    <scope>NUCLEOTIDE SEQUENCE [LARGE SCALE GENOMIC DNA]</scope>
    <source>
        <strain evidence="3 4">TER-1</strain>
    </source>
</reference>
<accession>A0A3S3U464</accession>
<protein>
    <submittedName>
        <fullName evidence="3">Calcium-binding protein</fullName>
    </submittedName>
</protein>
<dbReference type="PRINTS" id="PR00313">
    <property type="entry name" value="CABNDNGRPT"/>
</dbReference>
<dbReference type="GO" id="GO:0005509">
    <property type="term" value="F:calcium ion binding"/>
    <property type="evidence" value="ECO:0007669"/>
    <property type="project" value="InterPro"/>
</dbReference>
<organism evidence="3 4">
    <name type="scientific">Methylobacterium oryzihabitans</name>
    <dbReference type="NCBI Taxonomy" id="2499852"/>
    <lineage>
        <taxon>Bacteria</taxon>
        <taxon>Pseudomonadati</taxon>
        <taxon>Pseudomonadota</taxon>
        <taxon>Alphaproteobacteria</taxon>
        <taxon>Hyphomicrobiales</taxon>
        <taxon>Methylobacteriaceae</taxon>
        <taxon>Methylobacterium</taxon>
    </lineage>
</organism>
<dbReference type="Proteomes" id="UP000286997">
    <property type="component" value="Unassembled WGS sequence"/>
</dbReference>
<dbReference type="SUPFAM" id="SSF51120">
    <property type="entry name" value="beta-Roll"/>
    <property type="match status" value="3"/>
</dbReference>
<dbReference type="PANTHER" id="PTHR38340">
    <property type="entry name" value="S-LAYER PROTEIN"/>
    <property type="match status" value="1"/>
</dbReference>
<dbReference type="GO" id="GO:0005576">
    <property type="term" value="C:extracellular region"/>
    <property type="evidence" value="ECO:0007669"/>
    <property type="project" value="UniProtKB-SubCell"/>
</dbReference>
<dbReference type="EMBL" id="SACP01000023">
    <property type="protein sequence ID" value="RVU15196.1"/>
    <property type="molecule type" value="Genomic_DNA"/>
</dbReference>
<evidence type="ECO:0000313" key="3">
    <source>
        <dbReference type="EMBL" id="RVU15196.1"/>
    </source>
</evidence>
<keyword evidence="4" id="KW-1185">Reference proteome</keyword>
<gene>
    <name evidence="3" type="ORF">EOE48_20520</name>
</gene>
<dbReference type="OrthoDB" id="7992885at2"/>
<evidence type="ECO:0000313" key="4">
    <source>
        <dbReference type="Proteomes" id="UP000286997"/>
    </source>
</evidence>
<proteinExistence type="predicted"/>
<dbReference type="InterPro" id="IPR050557">
    <property type="entry name" value="RTX_toxin/Mannuronan_C5-epim"/>
</dbReference>